<reference evidence="4" key="1">
    <citation type="journal article" date="2011" name="Genome Biol.">
        <title>Comparative genomics of the social amoebae Dictyostelium discoideum and Dictyostelium purpureum.</title>
        <authorList>
            <consortium name="US DOE Joint Genome Institute (JGI-PGF)"/>
            <person name="Sucgang R."/>
            <person name="Kuo A."/>
            <person name="Tian X."/>
            <person name="Salerno W."/>
            <person name="Parikh A."/>
            <person name="Feasley C.L."/>
            <person name="Dalin E."/>
            <person name="Tu H."/>
            <person name="Huang E."/>
            <person name="Barry K."/>
            <person name="Lindquist E."/>
            <person name="Shapiro H."/>
            <person name="Bruce D."/>
            <person name="Schmutz J."/>
            <person name="Salamov A."/>
            <person name="Fey P."/>
            <person name="Gaudet P."/>
            <person name="Anjard C."/>
            <person name="Babu M.M."/>
            <person name="Basu S."/>
            <person name="Bushmanova Y."/>
            <person name="van der Wel H."/>
            <person name="Katoh-Kurasawa M."/>
            <person name="Dinh C."/>
            <person name="Coutinho P.M."/>
            <person name="Saito T."/>
            <person name="Elias M."/>
            <person name="Schaap P."/>
            <person name="Kay R.R."/>
            <person name="Henrissat B."/>
            <person name="Eichinger L."/>
            <person name="Rivero F."/>
            <person name="Putnam N.H."/>
            <person name="West C.M."/>
            <person name="Loomis W.F."/>
            <person name="Chisholm R.L."/>
            <person name="Shaulsky G."/>
            <person name="Strassmann J.E."/>
            <person name="Queller D.C."/>
            <person name="Kuspa A."/>
            <person name="Grigoriev I.V."/>
        </authorList>
    </citation>
    <scope>NUCLEOTIDE SEQUENCE [LARGE SCALE GENOMIC DNA]</scope>
    <source>
        <strain evidence="4">QSDP1</strain>
    </source>
</reference>
<keyword evidence="4" id="KW-1185">Reference proteome</keyword>
<dbReference type="EMBL" id="GL871356">
    <property type="protein sequence ID" value="EGC30117.1"/>
    <property type="molecule type" value="Genomic_DNA"/>
</dbReference>
<dbReference type="RefSeq" id="XP_003293349.1">
    <property type="nucleotide sequence ID" value="XM_003293301.1"/>
</dbReference>
<dbReference type="GeneID" id="10511122"/>
<feature type="compositionally biased region" description="Low complexity" evidence="2">
    <location>
        <begin position="14"/>
        <end position="31"/>
    </location>
</feature>
<gene>
    <name evidence="3" type="ORF">DICPUDRAFT_158176</name>
</gene>
<evidence type="ECO:0000313" key="4">
    <source>
        <dbReference type="Proteomes" id="UP000001064"/>
    </source>
</evidence>
<dbReference type="Proteomes" id="UP000001064">
    <property type="component" value="Unassembled WGS sequence"/>
</dbReference>
<evidence type="ECO:0000256" key="2">
    <source>
        <dbReference type="SAM" id="MobiDB-lite"/>
    </source>
</evidence>
<proteinExistence type="predicted"/>
<organism evidence="3 4">
    <name type="scientific">Dictyostelium purpureum</name>
    <name type="common">Slime mold</name>
    <dbReference type="NCBI Taxonomy" id="5786"/>
    <lineage>
        <taxon>Eukaryota</taxon>
        <taxon>Amoebozoa</taxon>
        <taxon>Evosea</taxon>
        <taxon>Eumycetozoa</taxon>
        <taxon>Dictyostelia</taxon>
        <taxon>Dictyosteliales</taxon>
        <taxon>Dictyosteliaceae</taxon>
        <taxon>Dictyostelium</taxon>
    </lineage>
</organism>
<dbReference type="VEuPathDB" id="AmoebaDB:DICPUDRAFT_158176"/>
<evidence type="ECO:0000313" key="3">
    <source>
        <dbReference type="EMBL" id="EGC30117.1"/>
    </source>
</evidence>
<protein>
    <submittedName>
        <fullName evidence="3">Uncharacterized protein</fullName>
    </submittedName>
</protein>
<evidence type="ECO:0000256" key="1">
    <source>
        <dbReference type="SAM" id="Coils"/>
    </source>
</evidence>
<feature type="region of interest" description="Disordered" evidence="2">
    <location>
        <begin position="1"/>
        <end position="31"/>
    </location>
</feature>
<dbReference type="InParanoid" id="F1A107"/>
<accession>F1A107</accession>
<name>F1A107_DICPU</name>
<feature type="coiled-coil region" evidence="1">
    <location>
        <begin position="47"/>
        <end position="81"/>
    </location>
</feature>
<keyword evidence="1" id="KW-0175">Coiled coil</keyword>
<sequence length="91" mass="10342">MKLTNEILLKNKSFGDSPRSSGSQSASSASAIGENDQVLKVKYILLAKKLFKKEEEKRELLEQLELTQEGLQSENHNTKSEIIIFQDKFNK</sequence>
<dbReference type="AlphaFoldDB" id="F1A107"/>
<dbReference type="KEGG" id="dpp:DICPUDRAFT_158176"/>